<evidence type="ECO:0000313" key="11">
    <source>
        <dbReference type="Proteomes" id="UP000238823"/>
    </source>
</evidence>
<comment type="similarity">
    <text evidence="2">Belongs to the monovalent cation:proton antiporter 2 (CPA2) transporter (TC 2.A.37) family.</text>
</comment>
<dbReference type="EMBL" id="PVNL01000042">
    <property type="protein sequence ID" value="PRQ08368.1"/>
    <property type="molecule type" value="Genomic_DNA"/>
</dbReference>
<feature type="transmembrane region" description="Helical" evidence="7">
    <location>
        <begin position="69"/>
        <end position="88"/>
    </location>
</feature>
<dbReference type="AlphaFoldDB" id="A0A2S9YTF5"/>
<feature type="domain" description="Cation/H+ exchanger transmembrane" evidence="8">
    <location>
        <begin position="28"/>
        <end position="397"/>
    </location>
</feature>
<evidence type="ECO:0000256" key="6">
    <source>
        <dbReference type="ARBA" id="ARBA00023136"/>
    </source>
</evidence>
<dbReference type="Proteomes" id="UP000238823">
    <property type="component" value="Unassembled WGS sequence"/>
</dbReference>
<feature type="transmembrane region" description="Helical" evidence="7">
    <location>
        <begin position="20"/>
        <end position="37"/>
    </location>
</feature>
<keyword evidence="6 7" id="KW-0472">Membrane</keyword>
<dbReference type="GO" id="GO:1902600">
    <property type="term" value="P:proton transmembrane transport"/>
    <property type="evidence" value="ECO:0007669"/>
    <property type="project" value="InterPro"/>
</dbReference>
<keyword evidence="5 7" id="KW-1133">Transmembrane helix</keyword>
<evidence type="ECO:0000256" key="5">
    <source>
        <dbReference type="ARBA" id="ARBA00022989"/>
    </source>
</evidence>
<evidence type="ECO:0000256" key="3">
    <source>
        <dbReference type="ARBA" id="ARBA00022448"/>
    </source>
</evidence>
<feature type="transmembrane region" description="Helical" evidence="7">
    <location>
        <begin position="260"/>
        <end position="280"/>
    </location>
</feature>
<keyword evidence="4 7" id="KW-0812">Transmembrane</keyword>
<dbReference type="GO" id="GO:0006813">
    <property type="term" value="P:potassium ion transport"/>
    <property type="evidence" value="ECO:0007669"/>
    <property type="project" value="InterPro"/>
</dbReference>
<dbReference type="GO" id="GO:0016020">
    <property type="term" value="C:membrane"/>
    <property type="evidence" value="ECO:0007669"/>
    <property type="project" value="UniProtKB-SubCell"/>
</dbReference>
<evidence type="ECO:0000313" key="10">
    <source>
        <dbReference type="EMBL" id="PRQ08368.1"/>
    </source>
</evidence>
<dbReference type="PANTHER" id="PTHR42751">
    <property type="entry name" value="SODIUM/HYDROGEN EXCHANGER FAMILY/TRKA DOMAIN PROTEIN"/>
    <property type="match status" value="1"/>
</dbReference>
<sequence length="601" mass="63871">MNAPSWFPLLAAGGGTPPIVASIAAALVAAAVFALVCERVRLPSIAGFIFAGVLIGPAGFGLIDDPHAIETIAGLGLILLLFLIGLELDLRALLASGRTLIVTGVLQVPVTVAVAYAAFVALGGLGLAGDYTPLYLALACGFSSTLLVFKVLQERLQLDTVDGRLCIGLLIFQDIWAIVVLALQPNLDSFDLAPLLGTLVGVVIVIGCAWLVTRFMLPAAFRLVAKSPELVVTLALGWCFGLGMFAGQLGPWATALGLPIQPSVSMELGALVAGTSIASFPYAHEVFAKVGNLRDFFITLFFVALGMSIPAPDGFAVIIAAVCLAVIAFALRYLVFLPLLYANGLDRRHAITTSTKVAQVSEFALVIAYLGLSLGHIDGELVSTVIFAFVITAILTPKLFDLADPLVGVLAKPLHWLGIRDRHQTEEDARERPPRLVFLGFHRLASSLLQDLQHSHSEILAETLVVDFNVAIHDRIRARGAQVVYGDIANPKTLDSPNIMGADVIVCTISDDILKGVTNLELTRQLRQRAPSAMIIVNAVRLPDVAKLYAAGADYVFSWRTETSFGVVPAVCAALNGELPGFVDARVRSHGDPAGREEILD</sequence>
<dbReference type="Gene3D" id="1.20.1530.20">
    <property type="match status" value="1"/>
</dbReference>
<dbReference type="InterPro" id="IPR038770">
    <property type="entry name" value="Na+/solute_symporter_sf"/>
</dbReference>
<evidence type="ECO:0000256" key="2">
    <source>
        <dbReference type="ARBA" id="ARBA00005551"/>
    </source>
</evidence>
<feature type="transmembrane region" description="Helical" evidence="7">
    <location>
        <begin position="315"/>
        <end position="336"/>
    </location>
</feature>
<feature type="transmembrane region" description="Helical" evidence="7">
    <location>
        <begin position="100"/>
        <end position="122"/>
    </location>
</feature>
<organism evidence="10 11">
    <name type="scientific">Enhygromyxa salina</name>
    <dbReference type="NCBI Taxonomy" id="215803"/>
    <lineage>
        <taxon>Bacteria</taxon>
        <taxon>Pseudomonadati</taxon>
        <taxon>Myxococcota</taxon>
        <taxon>Polyangia</taxon>
        <taxon>Nannocystales</taxon>
        <taxon>Nannocystaceae</taxon>
        <taxon>Enhygromyxa</taxon>
    </lineage>
</organism>
<reference evidence="10 11" key="1">
    <citation type="submission" date="2018-03" db="EMBL/GenBank/DDBJ databases">
        <title>Draft Genome Sequences of the Obligatory Marine Myxobacteria Enhygromyxa salina SWB007.</title>
        <authorList>
            <person name="Poehlein A."/>
            <person name="Moghaddam J.A."/>
            <person name="Harms H."/>
            <person name="Alanjari M."/>
            <person name="Koenig G.M."/>
            <person name="Daniel R."/>
            <person name="Schaeberle T.F."/>
        </authorList>
    </citation>
    <scope>NUCLEOTIDE SEQUENCE [LARGE SCALE GENOMIC DNA]</scope>
    <source>
        <strain evidence="10 11">SWB007</strain>
    </source>
</reference>
<evidence type="ECO:0000256" key="4">
    <source>
        <dbReference type="ARBA" id="ARBA00022692"/>
    </source>
</evidence>
<dbReference type="InterPro" id="IPR036291">
    <property type="entry name" value="NAD(P)-bd_dom_sf"/>
</dbReference>
<evidence type="ECO:0000259" key="8">
    <source>
        <dbReference type="Pfam" id="PF00999"/>
    </source>
</evidence>
<dbReference type="RefSeq" id="WP_106089010.1">
    <property type="nucleotide sequence ID" value="NZ_PVNL01000042.1"/>
</dbReference>
<comment type="subcellular location">
    <subcellularLocation>
        <location evidence="1">Membrane</location>
        <topology evidence="1">Multi-pass membrane protein</topology>
    </subcellularLocation>
</comment>
<feature type="transmembrane region" description="Helical" evidence="7">
    <location>
        <begin position="195"/>
        <end position="217"/>
    </location>
</feature>
<protein>
    <submittedName>
        <fullName evidence="10">Glutathione-regulated potassium-efflux system protein KefC</fullName>
    </submittedName>
</protein>
<feature type="transmembrane region" description="Helical" evidence="7">
    <location>
        <begin position="44"/>
        <end position="63"/>
    </location>
</feature>
<dbReference type="Gene3D" id="3.40.50.720">
    <property type="entry name" value="NAD(P)-binding Rossmann-like Domain"/>
    <property type="match status" value="1"/>
</dbReference>
<name>A0A2S9YTF5_9BACT</name>
<feature type="transmembrane region" description="Helical" evidence="7">
    <location>
        <begin position="164"/>
        <end position="183"/>
    </location>
</feature>
<accession>A0A2S9YTF5</accession>
<dbReference type="Pfam" id="PF02254">
    <property type="entry name" value="TrkA_N"/>
    <property type="match status" value="1"/>
</dbReference>
<dbReference type="PANTHER" id="PTHR42751:SF3">
    <property type="entry name" value="SODIUM_GLUTAMATE SYMPORTER"/>
    <property type="match status" value="1"/>
</dbReference>
<dbReference type="InterPro" id="IPR003148">
    <property type="entry name" value="RCK_N"/>
</dbReference>
<dbReference type="GO" id="GO:0015297">
    <property type="term" value="F:antiporter activity"/>
    <property type="evidence" value="ECO:0007669"/>
    <property type="project" value="InterPro"/>
</dbReference>
<feature type="transmembrane region" description="Helical" evidence="7">
    <location>
        <begin position="357"/>
        <end position="375"/>
    </location>
</feature>
<evidence type="ECO:0000259" key="9">
    <source>
        <dbReference type="Pfam" id="PF02254"/>
    </source>
</evidence>
<proteinExistence type="inferred from homology"/>
<feature type="domain" description="RCK N-terminal" evidence="9">
    <location>
        <begin position="438"/>
        <end position="558"/>
    </location>
</feature>
<dbReference type="SUPFAM" id="SSF51735">
    <property type="entry name" value="NAD(P)-binding Rossmann-fold domains"/>
    <property type="match status" value="1"/>
</dbReference>
<keyword evidence="3" id="KW-0813">Transport</keyword>
<evidence type="ECO:0000256" key="1">
    <source>
        <dbReference type="ARBA" id="ARBA00004141"/>
    </source>
</evidence>
<feature type="transmembrane region" description="Helical" evidence="7">
    <location>
        <begin position="229"/>
        <end position="248"/>
    </location>
</feature>
<gene>
    <name evidence="10" type="primary">kefC_2</name>
    <name evidence="10" type="ORF">ENSA7_19950</name>
</gene>
<dbReference type="OrthoDB" id="9781411at2"/>
<evidence type="ECO:0000256" key="7">
    <source>
        <dbReference type="SAM" id="Phobius"/>
    </source>
</evidence>
<dbReference type="InterPro" id="IPR006153">
    <property type="entry name" value="Cation/H_exchanger_TM"/>
</dbReference>
<feature type="transmembrane region" description="Helical" evidence="7">
    <location>
        <begin position="134"/>
        <end position="152"/>
    </location>
</feature>
<dbReference type="Pfam" id="PF00999">
    <property type="entry name" value="Na_H_Exchanger"/>
    <property type="match status" value="1"/>
</dbReference>
<feature type="transmembrane region" description="Helical" evidence="7">
    <location>
        <begin position="292"/>
        <end position="309"/>
    </location>
</feature>
<comment type="caution">
    <text evidence="10">The sequence shown here is derived from an EMBL/GenBank/DDBJ whole genome shotgun (WGS) entry which is preliminary data.</text>
</comment>